<dbReference type="PROSITE" id="PS50893">
    <property type="entry name" value="ABC_TRANSPORTER_2"/>
    <property type="match status" value="1"/>
</dbReference>
<organism evidence="7 8">
    <name type="scientific">Actinokineospora alba</name>
    <dbReference type="NCBI Taxonomy" id="504798"/>
    <lineage>
        <taxon>Bacteria</taxon>
        <taxon>Bacillati</taxon>
        <taxon>Actinomycetota</taxon>
        <taxon>Actinomycetes</taxon>
        <taxon>Pseudonocardiales</taxon>
        <taxon>Pseudonocardiaceae</taxon>
        <taxon>Actinokineospora</taxon>
    </lineage>
</organism>
<dbReference type="GO" id="GO:0016887">
    <property type="term" value="F:ATP hydrolysis activity"/>
    <property type="evidence" value="ECO:0007669"/>
    <property type="project" value="InterPro"/>
</dbReference>
<dbReference type="Pfam" id="PF00005">
    <property type="entry name" value="ABC_tran"/>
    <property type="match status" value="1"/>
</dbReference>
<dbReference type="InterPro" id="IPR027417">
    <property type="entry name" value="P-loop_NTPase"/>
</dbReference>
<dbReference type="Proteomes" id="UP000199651">
    <property type="component" value="Unassembled WGS sequence"/>
</dbReference>
<feature type="domain" description="ABC transporter" evidence="6">
    <location>
        <begin position="2"/>
        <end position="237"/>
    </location>
</feature>
<evidence type="ECO:0000256" key="1">
    <source>
        <dbReference type="ARBA" id="ARBA00005417"/>
    </source>
</evidence>
<dbReference type="FunFam" id="3.40.50.300:FF:000425">
    <property type="entry name" value="Probable ABC transporter, ATP-binding subunit"/>
    <property type="match status" value="1"/>
</dbReference>
<dbReference type="EC" id="7.6.2.9" evidence="5"/>
<dbReference type="PROSITE" id="PS00211">
    <property type="entry name" value="ABC_TRANSPORTER_1"/>
    <property type="match status" value="1"/>
</dbReference>
<keyword evidence="4 7" id="KW-0067">ATP-binding</keyword>
<dbReference type="SMART" id="SM00382">
    <property type="entry name" value="AAA"/>
    <property type="match status" value="1"/>
</dbReference>
<reference evidence="8" key="1">
    <citation type="submission" date="2016-10" db="EMBL/GenBank/DDBJ databases">
        <authorList>
            <person name="Varghese N."/>
            <person name="Submissions S."/>
        </authorList>
    </citation>
    <scope>NUCLEOTIDE SEQUENCE [LARGE SCALE GENOMIC DNA]</scope>
    <source>
        <strain evidence="8">IBRC-M 10655</strain>
    </source>
</reference>
<dbReference type="GO" id="GO:0005524">
    <property type="term" value="F:ATP binding"/>
    <property type="evidence" value="ECO:0007669"/>
    <property type="project" value="UniProtKB-KW"/>
</dbReference>
<evidence type="ECO:0000256" key="2">
    <source>
        <dbReference type="ARBA" id="ARBA00022448"/>
    </source>
</evidence>
<accession>A0A1H0UDD4</accession>
<keyword evidence="2" id="KW-0813">Transport</keyword>
<dbReference type="PANTHER" id="PTHR43117:SF4">
    <property type="entry name" value="OSMOPROTECTANT IMPORT ATP-BINDING PROTEIN OSMV"/>
    <property type="match status" value="1"/>
</dbReference>
<dbReference type="InterPro" id="IPR017871">
    <property type="entry name" value="ABC_transporter-like_CS"/>
</dbReference>
<dbReference type="Gene3D" id="3.40.50.300">
    <property type="entry name" value="P-loop containing nucleotide triphosphate hydrolases"/>
    <property type="match status" value="1"/>
</dbReference>
<sequence>MIEFQAVTKRYDDGTVAVDSLDLAIEDGGITVFVGPSGCGKTTSLRMINRMIDATSGTILLDGADIRAQSPAKLRRGIGYVIQHAGLFPHRTVLDNVATVPVLLGTRKSTARKQAAELLERVGLPVELGKRYPSQLSGGQQQRVGVARALAANPPVLLMDEPFSAVDPVVRDGLQEELLRLQSDLGKTIVFVTHDIDEAIKLGDKVAVLRVGGRLAQYATPAELLAKPADDFVASFVGRDRGYRALGFLSAQGVPVGPVATVALGASAEQARGSLDNGWAVVVDEAKRPLGWVSDTSLSTVDHVRAEDLVSGGSLFEVDSGTLRTALDSALSSPAALGIAIDAQGAVVGGVVADTVVKALADARRTGEVPT</sequence>
<evidence type="ECO:0000313" key="7">
    <source>
        <dbReference type="EMBL" id="SDP64247.1"/>
    </source>
</evidence>
<keyword evidence="8" id="KW-1185">Reference proteome</keyword>
<dbReference type="PANTHER" id="PTHR43117">
    <property type="entry name" value="OSMOPROTECTANT IMPORT ATP-BINDING PROTEIN OSMV"/>
    <property type="match status" value="1"/>
</dbReference>
<gene>
    <name evidence="7" type="ORF">SAMN05192558_111106</name>
</gene>
<dbReference type="OrthoDB" id="9802264at2"/>
<dbReference type="AlphaFoldDB" id="A0A1H0UDD4"/>
<dbReference type="InterPro" id="IPR003439">
    <property type="entry name" value="ABC_transporter-like_ATP-bd"/>
</dbReference>
<evidence type="ECO:0000256" key="4">
    <source>
        <dbReference type="ARBA" id="ARBA00022840"/>
    </source>
</evidence>
<name>A0A1H0UDD4_9PSEU</name>
<dbReference type="GO" id="GO:0015418">
    <property type="term" value="F:ABC-type quaternary ammonium compound transporting activity"/>
    <property type="evidence" value="ECO:0007669"/>
    <property type="project" value="UniProtKB-EC"/>
</dbReference>
<keyword evidence="3" id="KW-0547">Nucleotide-binding</keyword>
<evidence type="ECO:0000259" key="6">
    <source>
        <dbReference type="PROSITE" id="PS50893"/>
    </source>
</evidence>
<evidence type="ECO:0000313" key="8">
    <source>
        <dbReference type="Proteomes" id="UP000199651"/>
    </source>
</evidence>
<evidence type="ECO:0000256" key="3">
    <source>
        <dbReference type="ARBA" id="ARBA00022741"/>
    </source>
</evidence>
<dbReference type="InterPro" id="IPR003593">
    <property type="entry name" value="AAA+_ATPase"/>
</dbReference>
<dbReference type="STRING" id="504798.SAMN05421871_101475"/>
<dbReference type="SUPFAM" id="SSF52540">
    <property type="entry name" value="P-loop containing nucleoside triphosphate hydrolases"/>
    <property type="match status" value="1"/>
</dbReference>
<dbReference type="EMBL" id="FNJB01000011">
    <property type="protein sequence ID" value="SDP64247.1"/>
    <property type="molecule type" value="Genomic_DNA"/>
</dbReference>
<comment type="similarity">
    <text evidence="1">Belongs to the ABC transporter superfamily.</text>
</comment>
<proteinExistence type="inferred from homology"/>
<dbReference type="RefSeq" id="WP_091381671.1">
    <property type="nucleotide sequence ID" value="NZ_FNDV01000001.1"/>
</dbReference>
<evidence type="ECO:0000256" key="5">
    <source>
        <dbReference type="ARBA" id="ARBA00066388"/>
    </source>
</evidence>
<protein>
    <recommendedName>
        <fullName evidence="5">ABC-type quaternary amine transporter</fullName>
        <ecNumber evidence="5">7.6.2.9</ecNumber>
    </recommendedName>
</protein>